<evidence type="ECO:0000313" key="6">
    <source>
        <dbReference type="Proteomes" id="UP000799437"/>
    </source>
</evidence>
<protein>
    <submittedName>
        <fullName evidence="5">UDP-Glycosyltransferase/glycogen phosphorylase</fullName>
    </submittedName>
</protein>
<organism evidence="5 6">
    <name type="scientific">Pseudovirgaria hyperparasitica</name>
    <dbReference type="NCBI Taxonomy" id="470096"/>
    <lineage>
        <taxon>Eukaryota</taxon>
        <taxon>Fungi</taxon>
        <taxon>Dikarya</taxon>
        <taxon>Ascomycota</taxon>
        <taxon>Pezizomycotina</taxon>
        <taxon>Dothideomycetes</taxon>
        <taxon>Dothideomycetes incertae sedis</taxon>
        <taxon>Acrospermales</taxon>
        <taxon>Acrospermaceae</taxon>
        <taxon>Pseudovirgaria</taxon>
    </lineage>
</organism>
<feature type="domain" description="Erythromycin biosynthesis protein CIII-like C-terminal" evidence="4">
    <location>
        <begin position="514"/>
        <end position="613"/>
    </location>
</feature>
<gene>
    <name evidence="5" type="ORF">EJ05DRAFT_440118</name>
</gene>
<dbReference type="Proteomes" id="UP000799437">
    <property type="component" value="Unassembled WGS sequence"/>
</dbReference>
<name>A0A6A6W568_9PEZI</name>
<dbReference type="AlphaFoldDB" id="A0A6A6W568"/>
<feature type="region of interest" description="Disordered" evidence="2">
    <location>
        <begin position="730"/>
        <end position="798"/>
    </location>
</feature>
<dbReference type="PANTHER" id="PTHR48050:SF5">
    <property type="entry name" value="UDP-GLUCOSE,STEROL TRANSFERASE"/>
    <property type="match status" value="1"/>
</dbReference>
<sequence length="1168" mass="129114">METVPDNHEHEELLRRTRSDRPPIIKSLSVTGGRRRPAFNGSQRPHSPPGLTRAITYRFDDYSEDEGDSSSDEAVVDHGEHVDAAERPREHHTKKQKTRRPSSSDPYSRFSVGNDNFKTKGRVSRRDGRLKISIKEHATTGYLAKTLNAGIKRTLRQSQAHKPSLAAVAEKAAGSAIIPGFHMDDRPIPNLNIVIMVIGSRGDIQPFIKIGKILKEEHGHRVRIATHPTFKKFVEKDSGLEFFNVGGDPSELMAFMVKNPGLIPSVETVRQGEIGRRRAAMSEMFDGFWRACINATDDETDMANLKMMGNKRAFVADAIIANPPSFAHVHIAERLGIPLHMMFTFPYTPTTQFPHPLANIKSSNVDPSYGNFISYPLVDMMTWQGLGDLVNKFRKHTLGMEPVSTLWAPGQLYRLKVPYTYMWSPGLVPKPSDWGPEIDIAGFVFLELASSFKPSKELSDFMKAGPPPVYIGFGSIVVDDPEAFTKMILDAVKIAGVRALVSKGWGGLGGNDTAPDNVFFLGNTPHDWLFPQVQAVIHHGGAGTTAMGLKCGRPTMIVPFFGDQPFWGAMVAEKKAGAHECIPFKSLTTELFAKGIKECLTDEAKENAQVIAHSIEAEGDGAANAVKAFHHNLPMQGSHSMRCSLLEERVAVWHMKGTKLRLSSLAADVLVDRKKLKWSQLRLIRHKDWNDFGGPGEPLTGGGTALVRTTASAAKGVIEVPVNMVRSIKRREKHAEKKKKLRQRQEKELEKVSSDGLADAKIVSSHPETDAHQPSADQLTRQDTDPMLDRARRPKVERNDTNLSKISADPSENFVEENVHHTLHSAGKVGSAILKAPMELSLAVAQGFHNAPRLYGDETVRRPIRVSGFYSGLRAGRDEFVYGIYDAFTGLYTHPRDGVKREGALGLVKGVGTGVGGLVLKHLAAVIGPGAYAAKGVHMEFRKRHQPTGFIRRARILQGRDDIDGIDKGDEDDVVDTVLRGWSIVSDVIELQNKQHEREEKKHHGTVSSLFDKSHLNVKHLGENYRQRRTVGKLQSVAVAERTLQAQKHGMSLEEFEKKKVQNPEGEKESKSEDTGGWRGRFNRESRRNQKDSNERSSSKASKIVNSKDASRTHSEPIALQSNGLLVAEDNNLGETISSKPMNGTTQCADFATIDKGLGKENERVAVA</sequence>
<dbReference type="InterPro" id="IPR010610">
    <property type="entry name" value="EryCIII-like_C"/>
</dbReference>
<dbReference type="SUPFAM" id="SSF53756">
    <property type="entry name" value="UDP-Glycosyltransferase/glycogen phosphorylase"/>
    <property type="match status" value="1"/>
</dbReference>
<evidence type="ECO:0000259" key="3">
    <source>
        <dbReference type="Pfam" id="PF03033"/>
    </source>
</evidence>
<dbReference type="CDD" id="cd03784">
    <property type="entry name" value="GT1_Gtf-like"/>
    <property type="match status" value="1"/>
</dbReference>
<feature type="compositionally biased region" description="Basic and acidic residues" evidence="2">
    <location>
        <begin position="1051"/>
        <end position="1098"/>
    </location>
</feature>
<dbReference type="GeneID" id="54482967"/>
<feature type="domain" description="Glycosyltransferase family 28 N-terminal" evidence="3">
    <location>
        <begin position="193"/>
        <end position="352"/>
    </location>
</feature>
<dbReference type="RefSeq" id="XP_033600146.1">
    <property type="nucleotide sequence ID" value="XM_033741913.1"/>
</dbReference>
<proteinExistence type="predicted"/>
<feature type="compositionally biased region" description="Basic and acidic residues" evidence="2">
    <location>
        <begin position="743"/>
        <end position="753"/>
    </location>
</feature>
<keyword evidence="6" id="KW-1185">Reference proteome</keyword>
<evidence type="ECO:0000256" key="1">
    <source>
        <dbReference type="ARBA" id="ARBA00022679"/>
    </source>
</evidence>
<feature type="compositionally biased region" description="Basic and acidic residues" evidence="2">
    <location>
        <begin position="75"/>
        <end position="89"/>
    </location>
</feature>
<evidence type="ECO:0000313" key="5">
    <source>
        <dbReference type="EMBL" id="KAF2757695.1"/>
    </source>
</evidence>
<accession>A0A6A6W568</accession>
<feature type="compositionally biased region" description="Basic and acidic residues" evidence="2">
    <location>
        <begin position="780"/>
        <end position="798"/>
    </location>
</feature>
<dbReference type="GO" id="GO:0005975">
    <property type="term" value="P:carbohydrate metabolic process"/>
    <property type="evidence" value="ECO:0007669"/>
    <property type="project" value="InterPro"/>
</dbReference>
<dbReference type="FunFam" id="3.40.50.2000:FF:000009">
    <property type="entry name" value="Sterol 3-beta-glucosyltransferase UGT80A2"/>
    <property type="match status" value="1"/>
</dbReference>
<dbReference type="EMBL" id="ML996573">
    <property type="protein sequence ID" value="KAF2757695.1"/>
    <property type="molecule type" value="Genomic_DNA"/>
</dbReference>
<feature type="region of interest" description="Disordered" evidence="2">
    <location>
        <begin position="1"/>
        <end position="124"/>
    </location>
</feature>
<evidence type="ECO:0000256" key="2">
    <source>
        <dbReference type="SAM" id="MobiDB-lite"/>
    </source>
</evidence>
<dbReference type="Gene3D" id="3.40.50.2000">
    <property type="entry name" value="Glycogen Phosphorylase B"/>
    <property type="match status" value="2"/>
</dbReference>
<keyword evidence="1 5" id="KW-0808">Transferase</keyword>
<dbReference type="InterPro" id="IPR004276">
    <property type="entry name" value="GlycoTrans_28_N"/>
</dbReference>
<feature type="compositionally biased region" description="Basic residues" evidence="2">
    <location>
        <begin position="90"/>
        <end position="100"/>
    </location>
</feature>
<dbReference type="Pfam" id="PF03033">
    <property type="entry name" value="Glyco_transf_28"/>
    <property type="match status" value="1"/>
</dbReference>
<dbReference type="Pfam" id="PF06722">
    <property type="entry name" value="EryCIII-like_C"/>
    <property type="match status" value="1"/>
</dbReference>
<dbReference type="InterPro" id="IPR050426">
    <property type="entry name" value="Glycosyltransferase_28"/>
</dbReference>
<feature type="compositionally biased region" description="Polar residues" evidence="2">
    <location>
        <begin position="101"/>
        <end position="116"/>
    </location>
</feature>
<evidence type="ECO:0000259" key="4">
    <source>
        <dbReference type="Pfam" id="PF06722"/>
    </source>
</evidence>
<reference evidence="5" key="1">
    <citation type="journal article" date="2020" name="Stud. Mycol.">
        <title>101 Dothideomycetes genomes: a test case for predicting lifestyles and emergence of pathogens.</title>
        <authorList>
            <person name="Haridas S."/>
            <person name="Albert R."/>
            <person name="Binder M."/>
            <person name="Bloem J."/>
            <person name="Labutti K."/>
            <person name="Salamov A."/>
            <person name="Andreopoulos B."/>
            <person name="Baker S."/>
            <person name="Barry K."/>
            <person name="Bills G."/>
            <person name="Bluhm B."/>
            <person name="Cannon C."/>
            <person name="Castanera R."/>
            <person name="Culley D."/>
            <person name="Daum C."/>
            <person name="Ezra D."/>
            <person name="Gonzalez J."/>
            <person name="Henrissat B."/>
            <person name="Kuo A."/>
            <person name="Liang C."/>
            <person name="Lipzen A."/>
            <person name="Lutzoni F."/>
            <person name="Magnuson J."/>
            <person name="Mondo S."/>
            <person name="Nolan M."/>
            <person name="Ohm R."/>
            <person name="Pangilinan J."/>
            <person name="Park H.-J."/>
            <person name="Ramirez L."/>
            <person name="Alfaro M."/>
            <person name="Sun H."/>
            <person name="Tritt A."/>
            <person name="Yoshinaga Y."/>
            <person name="Zwiers L.-H."/>
            <person name="Turgeon B."/>
            <person name="Goodwin S."/>
            <person name="Spatafora J."/>
            <person name="Crous P."/>
            <person name="Grigoriev I."/>
        </authorList>
    </citation>
    <scope>NUCLEOTIDE SEQUENCE</scope>
    <source>
        <strain evidence="5">CBS 121739</strain>
    </source>
</reference>
<feature type="compositionally biased region" description="Acidic residues" evidence="2">
    <location>
        <begin position="62"/>
        <end position="71"/>
    </location>
</feature>
<dbReference type="GO" id="GO:0016906">
    <property type="term" value="F:sterol 3-beta-glucosyltransferase activity"/>
    <property type="evidence" value="ECO:0007669"/>
    <property type="project" value="UniProtKB-ARBA"/>
</dbReference>
<dbReference type="PANTHER" id="PTHR48050">
    <property type="entry name" value="STEROL 3-BETA-GLUCOSYLTRANSFERASE"/>
    <property type="match status" value="1"/>
</dbReference>
<dbReference type="InterPro" id="IPR002213">
    <property type="entry name" value="UDP_glucos_trans"/>
</dbReference>
<feature type="compositionally biased region" description="Basic and acidic residues" evidence="2">
    <location>
        <begin position="1"/>
        <end position="23"/>
    </location>
</feature>
<dbReference type="OrthoDB" id="5835829at2759"/>
<dbReference type="FunFam" id="3.40.50.2000:FF:000100">
    <property type="entry name" value="Glycosyltransferase family 1 protein"/>
    <property type="match status" value="1"/>
</dbReference>
<feature type="compositionally biased region" description="Basic residues" evidence="2">
    <location>
        <begin position="730"/>
        <end position="742"/>
    </location>
</feature>
<feature type="region of interest" description="Disordered" evidence="2">
    <location>
        <begin position="1046"/>
        <end position="1123"/>
    </location>
</feature>